<sequence>MEFQGTLYTYYEPDRLTAFESGPIDSPNTLVFIGGLTDGYNSVPYLEPLQAKLNDMNWSLVQVQLSSSCTGYGISTLQKDADELDHLVRYLTTKRNKSKIIFLGHSTGCQDSYRHNKYGKMNEFVLGYILQAPVSDREVMEKHLPDYEKYIKEAKKMIDEGKSQDLMPRSANDTPCTAERFYSLGAIGGDDDVFSTDLSDDMIKQLYKGVNRPIVMVHTKDDECYMSEKDQMQVMKRYQSFCPAILKTYLIETGGHSLTTKESHQEICDIVVEFIQELLA</sequence>
<reference evidence="1 2" key="1">
    <citation type="submission" date="2020-12" db="EMBL/GenBank/DDBJ databases">
        <title>Metabolic potential, ecology and presence of endohyphal bacteria is reflected in genomic diversity of Mucoromycotina.</title>
        <authorList>
            <person name="Muszewska A."/>
            <person name="Okrasinska A."/>
            <person name="Steczkiewicz K."/>
            <person name="Drgas O."/>
            <person name="Orlowska M."/>
            <person name="Perlinska-Lenart U."/>
            <person name="Aleksandrzak-Piekarczyk T."/>
            <person name="Szatraj K."/>
            <person name="Zielenkiewicz U."/>
            <person name="Pilsyk S."/>
            <person name="Malc E."/>
            <person name="Mieczkowski P."/>
            <person name="Kruszewska J.S."/>
            <person name="Biernat P."/>
            <person name="Pawlowska J."/>
        </authorList>
    </citation>
    <scope>NUCLEOTIDE SEQUENCE [LARGE SCALE GENOMIC DNA]</scope>
    <source>
        <strain evidence="1 2">CBS 142.35</strain>
    </source>
</reference>
<accession>A0A8H7RZ59</accession>
<dbReference type="OrthoDB" id="10034502at2759"/>
<evidence type="ECO:0000313" key="2">
    <source>
        <dbReference type="Proteomes" id="UP000646827"/>
    </source>
</evidence>
<dbReference type="Proteomes" id="UP000646827">
    <property type="component" value="Unassembled WGS sequence"/>
</dbReference>
<dbReference type="InterPro" id="IPR013744">
    <property type="entry name" value="SidJ"/>
</dbReference>
<dbReference type="SUPFAM" id="SSF53474">
    <property type="entry name" value="alpha/beta-Hydrolases"/>
    <property type="match status" value="1"/>
</dbReference>
<dbReference type="PANTHER" id="PTHR31591:SF1">
    <property type="entry name" value="UPF0613 PROTEIN PB24D3.06C"/>
    <property type="match status" value="1"/>
</dbReference>
<dbReference type="Gene3D" id="3.40.50.1820">
    <property type="entry name" value="alpha/beta hydrolase"/>
    <property type="match status" value="1"/>
</dbReference>
<name>A0A8H7RZ59_9FUNG</name>
<dbReference type="PANTHER" id="PTHR31591">
    <property type="entry name" value="UPF0613 PROTEIN PB24D3.06C"/>
    <property type="match status" value="1"/>
</dbReference>
<evidence type="ECO:0000313" key="1">
    <source>
        <dbReference type="EMBL" id="KAG2219709.1"/>
    </source>
</evidence>
<gene>
    <name evidence="1" type="ORF">INT45_006041</name>
</gene>
<dbReference type="Pfam" id="PF08538">
    <property type="entry name" value="DUF1749"/>
    <property type="match status" value="1"/>
</dbReference>
<keyword evidence="2" id="KW-1185">Reference proteome</keyword>
<dbReference type="InterPro" id="IPR029058">
    <property type="entry name" value="AB_hydrolase_fold"/>
</dbReference>
<protein>
    <recommendedName>
        <fullName evidence="3">DUF1749-domain-containing protein</fullName>
    </recommendedName>
</protein>
<dbReference type="AlphaFoldDB" id="A0A8H7RZ59"/>
<proteinExistence type="predicted"/>
<comment type="caution">
    <text evidence="1">The sequence shown here is derived from an EMBL/GenBank/DDBJ whole genome shotgun (WGS) entry which is preliminary data.</text>
</comment>
<dbReference type="EMBL" id="JAEPRB010000167">
    <property type="protein sequence ID" value="KAG2219709.1"/>
    <property type="molecule type" value="Genomic_DNA"/>
</dbReference>
<organism evidence="1 2">
    <name type="scientific">Circinella minor</name>
    <dbReference type="NCBI Taxonomy" id="1195481"/>
    <lineage>
        <taxon>Eukaryota</taxon>
        <taxon>Fungi</taxon>
        <taxon>Fungi incertae sedis</taxon>
        <taxon>Mucoromycota</taxon>
        <taxon>Mucoromycotina</taxon>
        <taxon>Mucoromycetes</taxon>
        <taxon>Mucorales</taxon>
        <taxon>Lichtheimiaceae</taxon>
        <taxon>Circinella</taxon>
    </lineage>
</organism>
<evidence type="ECO:0008006" key="3">
    <source>
        <dbReference type="Google" id="ProtNLM"/>
    </source>
</evidence>